<dbReference type="InterPro" id="IPR029058">
    <property type="entry name" value="AB_hydrolase_fold"/>
</dbReference>
<keyword evidence="2" id="KW-0378">Hydrolase</keyword>
<protein>
    <recommendedName>
        <fullName evidence="4">Alpha/beta hydrolase fold-3 domain-containing protein</fullName>
    </recommendedName>
</protein>
<evidence type="ECO:0000256" key="1">
    <source>
        <dbReference type="ARBA" id="ARBA00010515"/>
    </source>
</evidence>
<feature type="domain" description="Alpha/beta hydrolase fold-3" evidence="4">
    <location>
        <begin position="333"/>
        <end position="391"/>
    </location>
</feature>
<dbReference type="OrthoDB" id="408631at2759"/>
<proteinExistence type="inferred from homology"/>
<dbReference type="Pfam" id="PF07859">
    <property type="entry name" value="Abhydrolase_3"/>
    <property type="match status" value="2"/>
</dbReference>
<dbReference type="InterPro" id="IPR050300">
    <property type="entry name" value="GDXG_lipolytic_enzyme"/>
</dbReference>
<evidence type="ECO:0000259" key="4">
    <source>
        <dbReference type="Pfam" id="PF07859"/>
    </source>
</evidence>
<dbReference type="PROSITE" id="PS01174">
    <property type="entry name" value="LIPASE_GDXG_SER"/>
    <property type="match status" value="1"/>
</dbReference>
<feature type="domain" description="Alpha/beta hydrolase fold-3" evidence="4">
    <location>
        <begin position="133"/>
        <end position="266"/>
    </location>
</feature>
<dbReference type="SUPFAM" id="SSF53474">
    <property type="entry name" value="alpha/beta-Hydrolases"/>
    <property type="match status" value="1"/>
</dbReference>
<dbReference type="InterPro" id="IPR002168">
    <property type="entry name" value="Lipase_GDXG_HIS_AS"/>
</dbReference>
<dbReference type="EMBL" id="FN653016">
    <property type="protein sequence ID" value="CBY07340.1"/>
    <property type="molecule type" value="Genomic_DNA"/>
</dbReference>
<keyword evidence="6" id="KW-1185">Reference proteome</keyword>
<dbReference type="AlphaFoldDB" id="E4WTF8"/>
<dbReference type="InterPro" id="IPR033140">
    <property type="entry name" value="Lipase_GDXG_put_SER_AS"/>
</dbReference>
<dbReference type="InParanoid" id="E4WTF8"/>
<gene>
    <name evidence="5" type="ORF">GSOID_T00006433001</name>
</gene>
<comment type="similarity">
    <text evidence="1">Belongs to the 'GDXG' lipolytic enzyme family.</text>
</comment>
<accession>E4WTF8</accession>
<dbReference type="PROSITE" id="PS01173">
    <property type="entry name" value="LIPASE_GDXG_HIS"/>
    <property type="match status" value="1"/>
</dbReference>
<evidence type="ECO:0000256" key="3">
    <source>
        <dbReference type="PROSITE-ProRule" id="PRU10038"/>
    </source>
</evidence>
<organism evidence="5">
    <name type="scientific">Oikopleura dioica</name>
    <name type="common">Tunicate</name>
    <dbReference type="NCBI Taxonomy" id="34765"/>
    <lineage>
        <taxon>Eukaryota</taxon>
        <taxon>Metazoa</taxon>
        <taxon>Chordata</taxon>
        <taxon>Tunicata</taxon>
        <taxon>Appendicularia</taxon>
        <taxon>Copelata</taxon>
        <taxon>Oikopleuridae</taxon>
        <taxon>Oikopleura</taxon>
    </lineage>
</organism>
<evidence type="ECO:0000256" key="2">
    <source>
        <dbReference type="ARBA" id="ARBA00022801"/>
    </source>
</evidence>
<name>E4WTF8_OIKDI</name>
<dbReference type="GO" id="GO:0016787">
    <property type="term" value="F:hydrolase activity"/>
    <property type="evidence" value="ECO:0007669"/>
    <property type="project" value="UniProtKB-KW"/>
</dbReference>
<evidence type="ECO:0000313" key="5">
    <source>
        <dbReference type="EMBL" id="CBY07340.1"/>
    </source>
</evidence>
<dbReference type="Proteomes" id="UP000001307">
    <property type="component" value="Unassembled WGS sequence"/>
</dbReference>
<dbReference type="PANTHER" id="PTHR48081:SF8">
    <property type="entry name" value="ALPHA_BETA HYDROLASE FOLD-3 DOMAIN-CONTAINING PROTEIN-RELATED"/>
    <property type="match status" value="1"/>
</dbReference>
<dbReference type="Gene3D" id="3.40.50.1820">
    <property type="entry name" value="alpha/beta hydrolase"/>
    <property type="match status" value="1"/>
</dbReference>
<evidence type="ECO:0000313" key="6">
    <source>
        <dbReference type="Proteomes" id="UP000001307"/>
    </source>
</evidence>
<dbReference type="InterPro" id="IPR013094">
    <property type="entry name" value="AB_hydrolase_3"/>
</dbReference>
<feature type="active site" evidence="3">
    <location>
        <position position="211"/>
    </location>
</feature>
<reference evidence="5" key="1">
    <citation type="journal article" date="2010" name="Science">
        <title>Plasticity of animal genome architecture unmasked by rapid evolution of a pelagic tunicate.</title>
        <authorList>
            <person name="Denoeud F."/>
            <person name="Henriet S."/>
            <person name="Mungpakdee S."/>
            <person name="Aury J.M."/>
            <person name="Da Silva C."/>
            <person name="Brinkmann H."/>
            <person name="Mikhaleva J."/>
            <person name="Olsen L.C."/>
            <person name="Jubin C."/>
            <person name="Canestro C."/>
            <person name="Bouquet J.M."/>
            <person name="Danks G."/>
            <person name="Poulain J."/>
            <person name="Campsteijn C."/>
            <person name="Adamski M."/>
            <person name="Cross I."/>
            <person name="Yadetie F."/>
            <person name="Muffato M."/>
            <person name="Louis A."/>
            <person name="Butcher S."/>
            <person name="Tsagkogeorga G."/>
            <person name="Konrad A."/>
            <person name="Singh S."/>
            <person name="Jensen M.F."/>
            <person name="Cong E.H."/>
            <person name="Eikeseth-Otteraa H."/>
            <person name="Noel B."/>
            <person name="Anthouard V."/>
            <person name="Porcel B.M."/>
            <person name="Kachouri-Lafond R."/>
            <person name="Nishino A."/>
            <person name="Ugolini M."/>
            <person name="Chourrout P."/>
            <person name="Nishida H."/>
            <person name="Aasland R."/>
            <person name="Huzurbazar S."/>
            <person name="Westhof E."/>
            <person name="Delsuc F."/>
            <person name="Lehrach H."/>
            <person name="Reinhardt R."/>
            <person name="Weissenbach J."/>
            <person name="Roy S.W."/>
            <person name="Artiguenave F."/>
            <person name="Postlethwait J.H."/>
            <person name="Manak J.R."/>
            <person name="Thompson E.M."/>
            <person name="Jaillon O."/>
            <person name="Du Pasquier L."/>
            <person name="Boudinot P."/>
            <person name="Liberles D.A."/>
            <person name="Volff J.N."/>
            <person name="Philippe H."/>
            <person name="Lenhard B."/>
            <person name="Roest Crollius H."/>
            <person name="Wincker P."/>
            <person name="Chourrout D."/>
        </authorList>
    </citation>
    <scope>NUCLEOTIDE SEQUENCE [LARGE SCALE GENOMIC DNA]</scope>
</reference>
<sequence>MLKKGLLPAIFVALFAYKFHFRPVDHAPDYLRRAVAHNIWNSIFFLTEKIRSVTSSKMAIGFMNKAMMPTPTNENTIEDIIAITGFQIFETDILYSIFFEIVLDLLPLSDNDDYKIHFWRRKDLANKPYQPTVIFFHGGGFIVGDVPSASAFYSSIAADKGITVASVEYRLAPKFPFPAPSDDCFSATEYIINNAEDLNVDREKIVLAGDSAGGELAIVTAIEIKYKMEDFNFAGLVPVYPCMQFLTHRMQSFEENESTGVLTKDFWRMAGANHAFGISSKTDEIIEEMKTKSVFKRVAEIYPDIAERFLGAENEGDLEPADLSDEDVELFIDPKFSPLLYSDEALFKLPTTHLFTAEIDILFDDQRLFHEAASEAGANIKWKVWKGAAHCEQSFSTNAIGKTIAPSIDEHVDEMINSIADLLK</sequence>
<dbReference type="PANTHER" id="PTHR48081">
    <property type="entry name" value="AB HYDROLASE SUPERFAMILY PROTEIN C4A8.06C"/>
    <property type="match status" value="1"/>
</dbReference>